<feature type="compositionally biased region" description="Polar residues" evidence="1">
    <location>
        <begin position="35"/>
        <end position="60"/>
    </location>
</feature>
<dbReference type="Proteomes" id="UP000299102">
    <property type="component" value="Unassembled WGS sequence"/>
</dbReference>
<keyword evidence="3" id="KW-1185">Reference proteome</keyword>
<name>A0A4C1VVM1_EUMVA</name>
<protein>
    <submittedName>
        <fullName evidence="2">Uncharacterized protein</fullName>
    </submittedName>
</protein>
<dbReference type="EMBL" id="BGZK01000424">
    <property type="protein sequence ID" value="GBP42803.1"/>
    <property type="molecule type" value="Genomic_DNA"/>
</dbReference>
<feature type="region of interest" description="Disordered" evidence="1">
    <location>
        <begin position="30"/>
        <end position="60"/>
    </location>
</feature>
<proteinExistence type="predicted"/>
<reference evidence="2 3" key="1">
    <citation type="journal article" date="2019" name="Commun. Biol.">
        <title>The bagworm genome reveals a unique fibroin gene that provides high tensile strength.</title>
        <authorList>
            <person name="Kono N."/>
            <person name="Nakamura H."/>
            <person name="Ohtoshi R."/>
            <person name="Tomita M."/>
            <person name="Numata K."/>
            <person name="Arakawa K."/>
        </authorList>
    </citation>
    <scope>NUCLEOTIDE SEQUENCE [LARGE SCALE GENOMIC DNA]</scope>
</reference>
<evidence type="ECO:0000256" key="1">
    <source>
        <dbReference type="SAM" id="MobiDB-lite"/>
    </source>
</evidence>
<accession>A0A4C1VVM1</accession>
<evidence type="ECO:0000313" key="3">
    <source>
        <dbReference type="Proteomes" id="UP000299102"/>
    </source>
</evidence>
<dbReference type="AlphaFoldDB" id="A0A4C1VVM1"/>
<sequence length="202" mass="22524">MSILLVRARSKIFRVQAAVTLSPSTGDRCIPNGPRYSNGNNTVASPRTCPNTRARRPSSTVIDHCSPPSINYLRYLFSRKFSPRKISFAQNANRARRRVRQWRRRPAHAGARTSGAILLRIGPLGYGQVRRSAKLRDNNDIVSDAPTSEIRMWEGYCNSTSTRVASAVHVGIFHKSIQGPSSNLDLTQNRKIRTFDTTGSVT</sequence>
<comment type="caution">
    <text evidence="2">The sequence shown here is derived from an EMBL/GenBank/DDBJ whole genome shotgun (WGS) entry which is preliminary data.</text>
</comment>
<gene>
    <name evidence="2" type="ORF">EVAR_83320_1</name>
</gene>
<organism evidence="2 3">
    <name type="scientific">Eumeta variegata</name>
    <name type="common">Bagworm moth</name>
    <name type="synonym">Eumeta japonica</name>
    <dbReference type="NCBI Taxonomy" id="151549"/>
    <lineage>
        <taxon>Eukaryota</taxon>
        <taxon>Metazoa</taxon>
        <taxon>Ecdysozoa</taxon>
        <taxon>Arthropoda</taxon>
        <taxon>Hexapoda</taxon>
        <taxon>Insecta</taxon>
        <taxon>Pterygota</taxon>
        <taxon>Neoptera</taxon>
        <taxon>Endopterygota</taxon>
        <taxon>Lepidoptera</taxon>
        <taxon>Glossata</taxon>
        <taxon>Ditrysia</taxon>
        <taxon>Tineoidea</taxon>
        <taxon>Psychidae</taxon>
        <taxon>Oiketicinae</taxon>
        <taxon>Eumeta</taxon>
    </lineage>
</organism>
<evidence type="ECO:0000313" key="2">
    <source>
        <dbReference type="EMBL" id="GBP42803.1"/>
    </source>
</evidence>